<keyword evidence="5" id="KW-0175">Coiled coil</keyword>
<keyword evidence="2" id="KW-0805">Transcription regulation</keyword>
<evidence type="ECO:0000256" key="1">
    <source>
        <dbReference type="ARBA" id="ARBA00022491"/>
    </source>
</evidence>
<evidence type="ECO:0000259" key="6">
    <source>
        <dbReference type="PROSITE" id="PS50937"/>
    </source>
</evidence>
<dbReference type="Pfam" id="PF13411">
    <property type="entry name" value="MerR_1"/>
    <property type="match status" value="1"/>
</dbReference>
<sequence>MKTLSITRVSELTGLTTATIRFYESKGLITPIGRKGLTRIYAQEVLTQLSLIILAKQAQFSLDDIVEMLNNFPEKGIERPVLRVKIDEIEQKIQELQKLKEGLLHVEQCSAENHLQCPKFQKILSISLKKNMTKLLKNPS</sequence>
<feature type="coiled-coil region" evidence="5">
    <location>
        <begin position="79"/>
        <end position="106"/>
    </location>
</feature>
<dbReference type="InterPro" id="IPR047057">
    <property type="entry name" value="MerR_fam"/>
</dbReference>
<evidence type="ECO:0000256" key="5">
    <source>
        <dbReference type="SAM" id="Coils"/>
    </source>
</evidence>
<dbReference type="PROSITE" id="PS50937">
    <property type="entry name" value="HTH_MERR_2"/>
    <property type="match status" value="1"/>
</dbReference>
<evidence type="ECO:0000256" key="3">
    <source>
        <dbReference type="ARBA" id="ARBA00023125"/>
    </source>
</evidence>
<dbReference type="Proteomes" id="UP000255129">
    <property type="component" value="Unassembled WGS sequence"/>
</dbReference>
<evidence type="ECO:0000313" key="7">
    <source>
        <dbReference type="EMBL" id="SUC35593.1"/>
    </source>
</evidence>
<dbReference type="SUPFAM" id="SSF46955">
    <property type="entry name" value="Putative DNA-binding domain"/>
    <property type="match status" value="1"/>
</dbReference>
<dbReference type="SMART" id="SM00422">
    <property type="entry name" value="HTH_MERR"/>
    <property type="match status" value="1"/>
</dbReference>
<accession>A0A379G4P9</accession>
<dbReference type="Gene3D" id="1.10.1660.10">
    <property type="match status" value="1"/>
</dbReference>
<dbReference type="PANTHER" id="PTHR30204:SF69">
    <property type="entry name" value="MERR-FAMILY TRANSCRIPTIONAL REGULATOR"/>
    <property type="match status" value="1"/>
</dbReference>
<keyword evidence="1" id="KW-0678">Repressor</keyword>
<gene>
    <name evidence="7" type="primary">cueR_1</name>
    <name evidence="7" type="ORF">NCTC12026_01990</name>
</gene>
<dbReference type="RefSeq" id="WP_112836794.1">
    <property type="nucleotide sequence ID" value="NZ_JAOXBK010000004.1"/>
</dbReference>
<evidence type="ECO:0000256" key="2">
    <source>
        <dbReference type="ARBA" id="ARBA00023015"/>
    </source>
</evidence>
<evidence type="ECO:0000313" key="8">
    <source>
        <dbReference type="Proteomes" id="UP000255129"/>
    </source>
</evidence>
<keyword evidence="3" id="KW-0238">DNA-binding</keyword>
<dbReference type="InterPro" id="IPR009061">
    <property type="entry name" value="DNA-bd_dom_put_sf"/>
</dbReference>
<dbReference type="PANTHER" id="PTHR30204">
    <property type="entry name" value="REDOX-CYCLING DRUG-SENSING TRANSCRIPTIONAL ACTIVATOR SOXR"/>
    <property type="match status" value="1"/>
</dbReference>
<keyword evidence="4" id="KW-0804">Transcription</keyword>
<protein>
    <submittedName>
        <fullName evidence="7">Copper export regulator</fullName>
    </submittedName>
</protein>
<reference evidence="7 8" key="1">
    <citation type="submission" date="2018-06" db="EMBL/GenBank/DDBJ databases">
        <authorList>
            <consortium name="Pathogen Informatics"/>
            <person name="Doyle S."/>
        </authorList>
    </citation>
    <scope>NUCLEOTIDE SEQUENCE [LARGE SCALE GENOMIC DNA]</scope>
    <source>
        <strain evidence="7 8">NCTC12026</strain>
    </source>
</reference>
<proteinExistence type="predicted"/>
<dbReference type="EMBL" id="UGUA01000002">
    <property type="protein sequence ID" value="SUC35593.1"/>
    <property type="molecule type" value="Genomic_DNA"/>
</dbReference>
<evidence type="ECO:0000256" key="4">
    <source>
        <dbReference type="ARBA" id="ARBA00023163"/>
    </source>
</evidence>
<dbReference type="OrthoDB" id="9802039at2"/>
<name>A0A379G4P9_9GAMM</name>
<organism evidence="7 8">
    <name type="scientific">Providencia rustigianii</name>
    <dbReference type="NCBI Taxonomy" id="158850"/>
    <lineage>
        <taxon>Bacteria</taxon>
        <taxon>Pseudomonadati</taxon>
        <taxon>Pseudomonadota</taxon>
        <taxon>Gammaproteobacteria</taxon>
        <taxon>Enterobacterales</taxon>
        <taxon>Morganellaceae</taxon>
        <taxon>Providencia</taxon>
    </lineage>
</organism>
<dbReference type="AlphaFoldDB" id="A0A379G4P9"/>
<feature type="domain" description="HTH merR-type" evidence="6">
    <location>
        <begin position="3"/>
        <end position="71"/>
    </location>
</feature>
<dbReference type="InterPro" id="IPR000551">
    <property type="entry name" value="MerR-type_HTH_dom"/>
</dbReference>
<dbReference type="GO" id="GO:0003677">
    <property type="term" value="F:DNA binding"/>
    <property type="evidence" value="ECO:0007669"/>
    <property type="project" value="UniProtKB-KW"/>
</dbReference>
<dbReference type="GO" id="GO:0003700">
    <property type="term" value="F:DNA-binding transcription factor activity"/>
    <property type="evidence" value="ECO:0007669"/>
    <property type="project" value="InterPro"/>
</dbReference>